<evidence type="ECO:0000313" key="2">
    <source>
        <dbReference type="EMBL" id="KAL2461445.1"/>
    </source>
</evidence>
<feature type="compositionally biased region" description="Basic and acidic residues" evidence="1">
    <location>
        <begin position="78"/>
        <end position="88"/>
    </location>
</feature>
<accession>A0ABD1PC34</accession>
<name>A0ABD1PC34_9LAMI</name>
<evidence type="ECO:0000256" key="1">
    <source>
        <dbReference type="SAM" id="MobiDB-lite"/>
    </source>
</evidence>
<feature type="region of interest" description="Disordered" evidence="1">
    <location>
        <begin position="1"/>
        <end position="42"/>
    </location>
</feature>
<gene>
    <name evidence="2" type="ORF">Adt_44865</name>
</gene>
<organism evidence="2 3">
    <name type="scientific">Abeliophyllum distichum</name>
    <dbReference type="NCBI Taxonomy" id="126358"/>
    <lineage>
        <taxon>Eukaryota</taxon>
        <taxon>Viridiplantae</taxon>
        <taxon>Streptophyta</taxon>
        <taxon>Embryophyta</taxon>
        <taxon>Tracheophyta</taxon>
        <taxon>Spermatophyta</taxon>
        <taxon>Magnoliopsida</taxon>
        <taxon>eudicotyledons</taxon>
        <taxon>Gunneridae</taxon>
        <taxon>Pentapetalae</taxon>
        <taxon>asterids</taxon>
        <taxon>lamiids</taxon>
        <taxon>Lamiales</taxon>
        <taxon>Oleaceae</taxon>
        <taxon>Forsythieae</taxon>
        <taxon>Abeliophyllum</taxon>
    </lineage>
</organism>
<dbReference type="EMBL" id="JBFOLK010000014">
    <property type="protein sequence ID" value="KAL2461445.1"/>
    <property type="molecule type" value="Genomic_DNA"/>
</dbReference>
<comment type="caution">
    <text evidence="2">The sequence shown here is derived from an EMBL/GenBank/DDBJ whole genome shotgun (WGS) entry which is preliminary data.</text>
</comment>
<dbReference type="Proteomes" id="UP001604336">
    <property type="component" value="Unassembled WGS sequence"/>
</dbReference>
<feature type="compositionally biased region" description="Low complexity" evidence="1">
    <location>
        <begin position="60"/>
        <end position="72"/>
    </location>
</feature>
<protein>
    <submittedName>
        <fullName evidence="2">Uncharacterized protein</fullName>
    </submittedName>
</protein>
<sequence>MEKTIPVPNLITFASPQSANAGETTTTRCPPPSVGQIFSQTNSRPDLSTLDVLLLQLGSANSPSSSLKSPPSFLNAHDQTRPRSEKNLADNLTKGLHKKGVDESSKEMGLSPQGSRLRE</sequence>
<dbReference type="AlphaFoldDB" id="A0ABD1PC34"/>
<feature type="region of interest" description="Disordered" evidence="1">
    <location>
        <begin position="60"/>
        <end position="119"/>
    </location>
</feature>
<proteinExistence type="predicted"/>
<keyword evidence="3" id="KW-1185">Reference proteome</keyword>
<reference evidence="3" key="1">
    <citation type="submission" date="2024-07" db="EMBL/GenBank/DDBJ databases">
        <title>Two chromosome-level genome assemblies of Korean endemic species Abeliophyllum distichum and Forsythia ovata (Oleaceae).</title>
        <authorList>
            <person name="Jang H."/>
        </authorList>
    </citation>
    <scope>NUCLEOTIDE SEQUENCE [LARGE SCALE GENOMIC DNA]</scope>
</reference>
<evidence type="ECO:0000313" key="3">
    <source>
        <dbReference type="Proteomes" id="UP001604336"/>
    </source>
</evidence>
<feature type="compositionally biased region" description="Polar residues" evidence="1">
    <location>
        <begin position="12"/>
        <end position="28"/>
    </location>
</feature>